<feature type="region of interest" description="Disordered" evidence="7">
    <location>
        <begin position="144"/>
        <end position="176"/>
    </location>
</feature>
<dbReference type="Pfam" id="PF03114">
    <property type="entry name" value="BAR"/>
    <property type="match status" value="1"/>
</dbReference>
<dbReference type="Pfam" id="PF00018">
    <property type="entry name" value="SH3_1"/>
    <property type="match status" value="1"/>
</dbReference>
<feature type="domain" description="SH3" evidence="8">
    <location>
        <begin position="275"/>
        <end position="332"/>
    </location>
</feature>
<dbReference type="InterPro" id="IPR036028">
    <property type="entry name" value="SH3-like_dom_sf"/>
</dbReference>
<dbReference type="InterPro" id="IPR001452">
    <property type="entry name" value="SH3_domain"/>
</dbReference>
<evidence type="ECO:0000259" key="8">
    <source>
        <dbReference type="PROSITE" id="PS50002"/>
    </source>
</evidence>
<keyword evidence="10" id="KW-1185">Reference proteome</keyword>
<evidence type="ECO:0000256" key="6">
    <source>
        <dbReference type="PROSITE-ProRule" id="PRU00192"/>
    </source>
</evidence>
<dbReference type="PANTHER" id="PTHR14167">
    <property type="entry name" value="SH3 DOMAIN-CONTAINING"/>
    <property type="match status" value="1"/>
</dbReference>
<dbReference type="FunFam" id="2.30.30.40:FF:000072">
    <property type="entry name" value="Unconventional Myosin IB"/>
    <property type="match status" value="1"/>
</dbReference>
<keyword evidence="3 6" id="KW-0728">SH3 domain</keyword>
<name>A0A564YRI9_HYMDI</name>
<evidence type="ECO:0000256" key="4">
    <source>
        <dbReference type="ARBA" id="ARBA00023054"/>
    </source>
</evidence>
<keyword evidence="5" id="KW-0472">Membrane</keyword>
<evidence type="ECO:0000256" key="2">
    <source>
        <dbReference type="ARBA" id="ARBA00006697"/>
    </source>
</evidence>
<dbReference type="EMBL" id="CABIJS010000333">
    <property type="protein sequence ID" value="VUZ49303.1"/>
    <property type="molecule type" value="Genomic_DNA"/>
</dbReference>
<dbReference type="SMART" id="SM00326">
    <property type="entry name" value="SH3"/>
    <property type="match status" value="1"/>
</dbReference>
<feature type="compositionally biased region" description="Basic residues" evidence="7">
    <location>
        <begin position="1"/>
        <end position="16"/>
    </location>
</feature>
<dbReference type="PROSITE" id="PS50002">
    <property type="entry name" value="SH3"/>
    <property type="match status" value="1"/>
</dbReference>
<evidence type="ECO:0000256" key="7">
    <source>
        <dbReference type="SAM" id="MobiDB-lite"/>
    </source>
</evidence>
<comment type="subcellular location">
    <subcellularLocation>
        <location evidence="1">Membrane</location>
        <topology evidence="1">Peripheral membrane protein</topology>
    </subcellularLocation>
</comment>
<evidence type="ECO:0000256" key="5">
    <source>
        <dbReference type="ARBA" id="ARBA00023136"/>
    </source>
</evidence>
<dbReference type="SUPFAM" id="SSF103657">
    <property type="entry name" value="BAR/IMD domain-like"/>
    <property type="match status" value="1"/>
</dbReference>
<dbReference type="PRINTS" id="PR00452">
    <property type="entry name" value="SH3DOMAIN"/>
</dbReference>
<dbReference type="SUPFAM" id="SSF50044">
    <property type="entry name" value="SH3-domain"/>
    <property type="match status" value="1"/>
</dbReference>
<dbReference type="GO" id="GO:0005737">
    <property type="term" value="C:cytoplasm"/>
    <property type="evidence" value="ECO:0007669"/>
    <property type="project" value="InterPro"/>
</dbReference>
<comment type="similarity">
    <text evidence="2">Belongs to the endophilin family.</text>
</comment>
<keyword evidence="4" id="KW-0175">Coiled coil</keyword>
<evidence type="ECO:0000256" key="3">
    <source>
        <dbReference type="ARBA" id="ARBA00022443"/>
    </source>
</evidence>
<gene>
    <name evidence="9" type="ORF">WMSIL1_LOCUS8626</name>
</gene>
<dbReference type="Gene3D" id="1.20.1270.60">
    <property type="entry name" value="Arfaptin homology (AH) domain/BAR domain"/>
    <property type="match status" value="1"/>
</dbReference>
<proteinExistence type="inferred from homology"/>
<dbReference type="Proteomes" id="UP000321570">
    <property type="component" value="Unassembled WGS sequence"/>
</dbReference>
<accession>A0A564YRI9</accession>
<dbReference type="InterPro" id="IPR027267">
    <property type="entry name" value="AH/BAR_dom_sf"/>
</dbReference>
<dbReference type="InterPro" id="IPR050384">
    <property type="entry name" value="Endophilin_SH3RF"/>
</dbReference>
<reference evidence="9 10" key="1">
    <citation type="submission" date="2019-07" db="EMBL/GenBank/DDBJ databases">
        <authorList>
            <person name="Jastrzebski P J."/>
            <person name="Paukszto L."/>
            <person name="Jastrzebski P J."/>
        </authorList>
    </citation>
    <scope>NUCLEOTIDE SEQUENCE [LARGE SCALE GENOMIC DNA]</scope>
    <source>
        <strain evidence="9 10">WMS-il1</strain>
    </source>
</reference>
<dbReference type="PRINTS" id="PR00499">
    <property type="entry name" value="P67PHOX"/>
</dbReference>
<sequence length="332" mass="37707">MDKFKSKLHLGGKTKSKVGGTREENEISDITKFYMHFRKALNSVLQPPHRFKSTGSTKKGKANTVVYEEKGLVTYINKYSERTSGNFHQALQDMANTYQQIADFKSYRDSHLQTELFDPINGSVLTELDNISKLKKAVTDAEAEVNSARKGTEKNPQDQAAGDRLSRANGNLSQAKEKLQRAIDSFKRDDANRINMFVQGAQIQQEFYKKAADAFSQLVANLNTIKERSTNGMLDGSNNERISYDKMNMNQYDEPGYSTTIKNFSSPAVNHKEMNGRCKCRALYDFTAEADDDLSLRKNDEPTILEQVDDQWYYGELNGKKGHFPVEFVEKI</sequence>
<protein>
    <recommendedName>
        <fullName evidence="8">SH3 domain-containing protein</fullName>
    </recommendedName>
</protein>
<dbReference type="InterPro" id="IPR004148">
    <property type="entry name" value="BAR_dom"/>
</dbReference>
<dbReference type="Gene3D" id="2.30.30.40">
    <property type="entry name" value="SH3 Domains"/>
    <property type="match status" value="1"/>
</dbReference>
<organism evidence="9 10">
    <name type="scientific">Hymenolepis diminuta</name>
    <name type="common">Rat tapeworm</name>
    <dbReference type="NCBI Taxonomy" id="6216"/>
    <lineage>
        <taxon>Eukaryota</taxon>
        <taxon>Metazoa</taxon>
        <taxon>Spiralia</taxon>
        <taxon>Lophotrochozoa</taxon>
        <taxon>Platyhelminthes</taxon>
        <taxon>Cestoda</taxon>
        <taxon>Eucestoda</taxon>
        <taxon>Cyclophyllidea</taxon>
        <taxon>Hymenolepididae</taxon>
        <taxon>Hymenolepis</taxon>
    </lineage>
</organism>
<dbReference type="PANTHER" id="PTHR14167:SF81">
    <property type="entry name" value="ENDOPHILIN-A"/>
    <property type="match status" value="1"/>
</dbReference>
<evidence type="ECO:0000256" key="1">
    <source>
        <dbReference type="ARBA" id="ARBA00004170"/>
    </source>
</evidence>
<evidence type="ECO:0000313" key="9">
    <source>
        <dbReference type="EMBL" id="VUZ49303.1"/>
    </source>
</evidence>
<evidence type="ECO:0000313" key="10">
    <source>
        <dbReference type="Proteomes" id="UP000321570"/>
    </source>
</evidence>
<feature type="region of interest" description="Disordered" evidence="7">
    <location>
        <begin position="1"/>
        <end position="23"/>
    </location>
</feature>
<dbReference type="AlphaFoldDB" id="A0A564YRI9"/>